<proteinExistence type="predicted"/>
<evidence type="ECO:0000313" key="3">
    <source>
        <dbReference type="Proteomes" id="UP001596435"/>
    </source>
</evidence>
<protein>
    <submittedName>
        <fullName evidence="2">Uncharacterized protein</fullName>
    </submittedName>
</protein>
<accession>A0ABW2FZQ8</accession>
<dbReference type="RefSeq" id="WP_345704363.1">
    <property type="nucleotide sequence ID" value="NZ_BAABKV010000001.1"/>
</dbReference>
<keyword evidence="1" id="KW-1133">Transmembrane helix</keyword>
<keyword evidence="1" id="KW-0812">Transmembrane</keyword>
<feature type="transmembrane region" description="Helical" evidence="1">
    <location>
        <begin position="72"/>
        <end position="91"/>
    </location>
</feature>
<keyword evidence="1" id="KW-0472">Membrane</keyword>
<dbReference type="Proteomes" id="UP001596435">
    <property type="component" value="Unassembled WGS sequence"/>
</dbReference>
<evidence type="ECO:0000313" key="2">
    <source>
        <dbReference type="EMBL" id="MFC7181559.1"/>
    </source>
</evidence>
<name>A0ABW2FZQ8_9ACTN</name>
<evidence type="ECO:0000256" key="1">
    <source>
        <dbReference type="SAM" id="Phobius"/>
    </source>
</evidence>
<comment type="caution">
    <text evidence="2">The sequence shown here is derived from an EMBL/GenBank/DDBJ whole genome shotgun (WGS) entry which is preliminary data.</text>
</comment>
<reference evidence="3" key="1">
    <citation type="journal article" date="2019" name="Int. J. Syst. Evol. Microbiol.">
        <title>The Global Catalogue of Microorganisms (GCM) 10K type strain sequencing project: providing services to taxonomists for standard genome sequencing and annotation.</title>
        <authorList>
            <consortium name="The Broad Institute Genomics Platform"/>
            <consortium name="The Broad Institute Genome Sequencing Center for Infectious Disease"/>
            <person name="Wu L."/>
            <person name="Ma J."/>
        </authorList>
    </citation>
    <scope>NUCLEOTIDE SEQUENCE [LARGE SCALE GENOMIC DNA]</scope>
    <source>
        <strain evidence="3">CGMCC 1.12859</strain>
    </source>
</reference>
<keyword evidence="3" id="KW-1185">Reference proteome</keyword>
<organism evidence="2 3">
    <name type="scientific">Kitasatospora paranensis</name>
    <dbReference type="NCBI Taxonomy" id="258053"/>
    <lineage>
        <taxon>Bacteria</taxon>
        <taxon>Bacillati</taxon>
        <taxon>Actinomycetota</taxon>
        <taxon>Actinomycetes</taxon>
        <taxon>Kitasatosporales</taxon>
        <taxon>Streptomycetaceae</taxon>
        <taxon>Kitasatospora</taxon>
    </lineage>
</organism>
<gene>
    <name evidence="2" type="ORF">ACFQMG_18575</name>
</gene>
<dbReference type="EMBL" id="JBHTAJ010000033">
    <property type="protein sequence ID" value="MFC7181559.1"/>
    <property type="molecule type" value="Genomic_DNA"/>
</dbReference>
<sequence length="115" mass="11896">MTDDPMVETVRAGGGGTGGVGCCPRCEEPTEISVVRERHRPVVRGRGAVRFLAAAVLFVLAVKPLISGRAVGVVLVALGVLSAVSCARAVARVRSGGPVDVLHCHHCTARSIRTS</sequence>